<dbReference type="GO" id="GO:0003906">
    <property type="term" value="F:DNA-(apurinic or apyrimidinic site) endonuclease activity"/>
    <property type="evidence" value="ECO:0007669"/>
    <property type="project" value="TreeGrafter"/>
</dbReference>
<evidence type="ECO:0008006" key="3">
    <source>
        <dbReference type="Google" id="ProtNLM"/>
    </source>
</evidence>
<sequence length="214" mass="24155">MKQFQYETGHVLPHGNYLVNLGNPDRSVPSLSDSFGPASTPCPFLAPRIDSMLTNVVNMTKRRMKSYDCFDDLRRCEALGLRYYNFHPCSTLGQTTREESIRLIGESLDEVHRATSGVVTVIENTVGHPYAAKFDEITGIKYLVGVHLDDSKTPCRRRQDRHENLVLCALPSPPVPWSSSFFPSSSHLFSPLFIPALPPLPASHPFFNHRNWEN</sequence>
<dbReference type="GO" id="GO:0008270">
    <property type="term" value="F:zinc ion binding"/>
    <property type="evidence" value="ECO:0007669"/>
    <property type="project" value="InterPro"/>
</dbReference>
<dbReference type="STRING" id="71717.A0A4Y7SJM5"/>
<dbReference type="Gene3D" id="3.20.20.150">
    <property type="entry name" value="Divalent-metal-dependent TIM barrel enzymes"/>
    <property type="match status" value="2"/>
</dbReference>
<dbReference type="SUPFAM" id="SSF51658">
    <property type="entry name" value="Xylose isomerase-like"/>
    <property type="match status" value="1"/>
</dbReference>
<dbReference type="GO" id="GO:0008081">
    <property type="term" value="F:phosphoric diester hydrolase activity"/>
    <property type="evidence" value="ECO:0007669"/>
    <property type="project" value="TreeGrafter"/>
</dbReference>
<accession>A0A4Y7SJM5</accession>
<dbReference type="GO" id="GO:0005739">
    <property type="term" value="C:mitochondrion"/>
    <property type="evidence" value="ECO:0007669"/>
    <property type="project" value="TreeGrafter"/>
</dbReference>
<evidence type="ECO:0000313" key="2">
    <source>
        <dbReference type="Proteomes" id="UP000298030"/>
    </source>
</evidence>
<dbReference type="GO" id="GO:0006284">
    <property type="term" value="P:base-excision repair"/>
    <property type="evidence" value="ECO:0007669"/>
    <property type="project" value="TreeGrafter"/>
</dbReference>
<dbReference type="Proteomes" id="UP000298030">
    <property type="component" value="Unassembled WGS sequence"/>
</dbReference>
<dbReference type="PANTHER" id="PTHR21445:SF0">
    <property type="entry name" value="APURINIC-APYRIMIDINIC ENDONUCLEASE"/>
    <property type="match status" value="1"/>
</dbReference>
<proteinExistence type="predicted"/>
<reference evidence="1 2" key="1">
    <citation type="journal article" date="2019" name="Nat. Ecol. Evol.">
        <title>Megaphylogeny resolves global patterns of mushroom evolution.</title>
        <authorList>
            <person name="Varga T."/>
            <person name="Krizsan K."/>
            <person name="Foldi C."/>
            <person name="Dima B."/>
            <person name="Sanchez-Garcia M."/>
            <person name="Sanchez-Ramirez S."/>
            <person name="Szollosi G.J."/>
            <person name="Szarkandi J.G."/>
            <person name="Papp V."/>
            <person name="Albert L."/>
            <person name="Andreopoulos W."/>
            <person name="Angelini C."/>
            <person name="Antonin V."/>
            <person name="Barry K.W."/>
            <person name="Bougher N.L."/>
            <person name="Buchanan P."/>
            <person name="Buyck B."/>
            <person name="Bense V."/>
            <person name="Catcheside P."/>
            <person name="Chovatia M."/>
            <person name="Cooper J."/>
            <person name="Damon W."/>
            <person name="Desjardin D."/>
            <person name="Finy P."/>
            <person name="Geml J."/>
            <person name="Haridas S."/>
            <person name="Hughes K."/>
            <person name="Justo A."/>
            <person name="Karasinski D."/>
            <person name="Kautmanova I."/>
            <person name="Kiss B."/>
            <person name="Kocsube S."/>
            <person name="Kotiranta H."/>
            <person name="LaButti K.M."/>
            <person name="Lechner B.E."/>
            <person name="Liimatainen K."/>
            <person name="Lipzen A."/>
            <person name="Lukacs Z."/>
            <person name="Mihaltcheva S."/>
            <person name="Morgado L.N."/>
            <person name="Niskanen T."/>
            <person name="Noordeloos M.E."/>
            <person name="Ohm R.A."/>
            <person name="Ortiz-Santana B."/>
            <person name="Ovrebo C."/>
            <person name="Racz N."/>
            <person name="Riley R."/>
            <person name="Savchenko A."/>
            <person name="Shiryaev A."/>
            <person name="Soop K."/>
            <person name="Spirin V."/>
            <person name="Szebenyi C."/>
            <person name="Tomsovsky M."/>
            <person name="Tulloss R.E."/>
            <person name="Uehling J."/>
            <person name="Grigoriev I.V."/>
            <person name="Vagvolgyi C."/>
            <person name="Papp T."/>
            <person name="Martin F.M."/>
            <person name="Miettinen O."/>
            <person name="Hibbett D.S."/>
            <person name="Nagy L.G."/>
        </authorList>
    </citation>
    <scope>NUCLEOTIDE SEQUENCE [LARGE SCALE GENOMIC DNA]</scope>
    <source>
        <strain evidence="1 2">FP101781</strain>
    </source>
</reference>
<dbReference type="PANTHER" id="PTHR21445">
    <property type="entry name" value="ENDONUCLEASE IV ENDODEOXYRIBONUCLEASE IV"/>
    <property type="match status" value="1"/>
</dbReference>
<dbReference type="EMBL" id="QPFP01000111">
    <property type="protein sequence ID" value="TEB21429.1"/>
    <property type="molecule type" value="Genomic_DNA"/>
</dbReference>
<dbReference type="OrthoDB" id="7663182at2759"/>
<dbReference type="InterPro" id="IPR001719">
    <property type="entry name" value="AP_endonuc_2"/>
</dbReference>
<evidence type="ECO:0000313" key="1">
    <source>
        <dbReference type="EMBL" id="TEB21429.1"/>
    </source>
</evidence>
<comment type="caution">
    <text evidence="1">The sequence shown here is derived from an EMBL/GenBank/DDBJ whole genome shotgun (WGS) entry which is preliminary data.</text>
</comment>
<dbReference type="InterPro" id="IPR036237">
    <property type="entry name" value="Xyl_isomerase-like_sf"/>
</dbReference>
<dbReference type="GO" id="GO:0003677">
    <property type="term" value="F:DNA binding"/>
    <property type="evidence" value="ECO:0007669"/>
    <property type="project" value="InterPro"/>
</dbReference>
<keyword evidence="2" id="KW-1185">Reference proteome</keyword>
<dbReference type="GO" id="GO:0005634">
    <property type="term" value="C:nucleus"/>
    <property type="evidence" value="ECO:0007669"/>
    <property type="project" value="TreeGrafter"/>
</dbReference>
<name>A0A4Y7SJM5_COPMI</name>
<dbReference type="AlphaFoldDB" id="A0A4Y7SJM5"/>
<gene>
    <name evidence="1" type="ORF">FA13DRAFT_131344</name>
</gene>
<organism evidence="1 2">
    <name type="scientific">Coprinellus micaceus</name>
    <name type="common">Glistening ink-cap mushroom</name>
    <name type="synonym">Coprinus micaceus</name>
    <dbReference type="NCBI Taxonomy" id="71717"/>
    <lineage>
        <taxon>Eukaryota</taxon>
        <taxon>Fungi</taxon>
        <taxon>Dikarya</taxon>
        <taxon>Basidiomycota</taxon>
        <taxon>Agaricomycotina</taxon>
        <taxon>Agaricomycetes</taxon>
        <taxon>Agaricomycetidae</taxon>
        <taxon>Agaricales</taxon>
        <taxon>Agaricineae</taxon>
        <taxon>Psathyrellaceae</taxon>
        <taxon>Coprinellus</taxon>
    </lineage>
</organism>
<protein>
    <recommendedName>
        <fullName evidence="3">Xylose isomerase-like TIM barrel domain-containing protein</fullName>
    </recommendedName>
</protein>